<dbReference type="InterPro" id="IPR002178">
    <property type="entry name" value="PTS_EIIA_type-2_dom"/>
</dbReference>
<dbReference type="InterPro" id="IPR051541">
    <property type="entry name" value="PTS_SugarTrans_NitroReg"/>
</dbReference>
<dbReference type="GO" id="GO:0030295">
    <property type="term" value="F:protein kinase activator activity"/>
    <property type="evidence" value="ECO:0007669"/>
    <property type="project" value="TreeGrafter"/>
</dbReference>
<dbReference type="EMBL" id="AUNB01000011">
    <property type="protein sequence ID" value="KEO61088.1"/>
    <property type="molecule type" value="Genomic_DNA"/>
</dbReference>
<dbReference type="STRING" id="1353528.DT23_11035"/>
<dbReference type="AlphaFoldDB" id="A0A074JZZ7"/>
<dbReference type="Pfam" id="PF00359">
    <property type="entry name" value="PTS_EIIA_2"/>
    <property type="match status" value="1"/>
</dbReference>
<dbReference type="PROSITE" id="PS51094">
    <property type="entry name" value="PTS_EIIA_TYPE_2"/>
    <property type="match status" value="1"/>
</dbReference>
<dbReference type="Proteomes" id="UP000027471">
    <property type="component" value="Unassembled WGS sequence"/>
</dbReference>
<dbReference type="Gene3D" id="3.40.930.10">
    <property type="entry name" value="Mannitol-specific EII, Chain A"/>
    <property type="match status" value="1"/>
</dbReference>
<dbReference type="SUPFAM" id="SSF55804">
    <property type="entry name" value="Phoshotransferase/anion transport protein"/>
    <property type="match status" value="1"/>
</dbReference>
<dbReference type="eggNOG" id="COG1762">
    <property type="taxonomic scope" value="Bacteria"/>
</dbReference>
<reference evidence="2 3" key="1">
    <citation type="journal article" date="2015" name="Antonie Van Leeuwenhoek">
        <title>Thioclava indica sp. nov., isolated from surface seawater of the Indian Ocean.</title>
        <authorList>
            <person name="Liu Y."/>
            <person name="Lai Q."/>
            <person name="Du J."/>
            <person name="Xu H."/>
            <person name="Jiang L."/>
            <person name="Shao Z."/>
        </authorList>
    </citation>
    <scope>NUCLEOTIDE SEQUENCE [LARGE SCALE GENOMIC DNA]</scope>
    <source>
        <strain evidence="2 3">DT23-4</strain>
    </source>
</reference>
<protein>
    <submittedName>
        <fullName evidence="2">PTS lactose transporter subunit IIC</fullName>
    </submittedName>
</protein>
<accession>A0A074JZZ7</accession>
<dbReference type="InterPro" id="IPR016152">
    <property type="entry name" value="PTrfase/Anion_transptr"/>
</dbReference>
<proteinExistence type="predicted"/>
<sequence>MSVSQTGSAEKTGYMDLSRLLKPGAVKVLSNVTSKKRLFQDLGDIASTSYGLDAAQTVDALQERESLGPTGVGHGVALPHARLNALDEVVGVFLRLEKPLDFDAVDRLPVDLVFALFAPKDSGVEHLKALALVSRTMRDAETCEKLRANSDPSALHAVLTEAQGRQAA</sequence>
<comment type="caution">
    <text evidence="2">The sequence shown here is derived from an EMBL/GenBank/DDBJ whole genome shotgun (WGS) entry which is preliminary data.</text>
</comment>
<dbReference type="CDD" id="cd00211">
    <property type="entry name" value="PTS_IIA_fru"/>
    <property type="match status" value="1"/>
</dbReference>
<feature type="domain" description="PTS EIIA type-2" evidence="1">
    <location>
        <begin position="19"/>
        <end position="162"/>
    </location>
</feature>
<name>A0A074JZZ7_9RHOB</name>
<evidence type="ECO:0000313" key="3">
    <source>
        <dbReference type="Proteomes" id="UP000027471"/>
    </source>
</evidence>
<gene>
    <name evidence="2" type="ORF">DT23_11035</name>
</gene>
<evidence type="ECO:0000259" key="1">
    <source>
        <dbReference type="PROSITE" id="PS51094"/>
    </source>
</evidence>
<keyword evidence="3" id="KW-1185">Reference proteome</keyword>
<dbReference type="PANTHER" id="PTHR47738">
    <property type="entry name" value="PTS SYSTEM FRUCTOSE-LIKE EIIA COMPONENT-RELATED"/>
    <property type="match status" value="1"/>
</dbReference>
<dbReference type="PANTHER" id="PTHR47738:SF1">
    <property type="entry name" value="NITROGEN REGULATORY PROTEIN"/>
    <property type="match status" value="1"/>
</dbReference>
<dbReference type="PROSITE" id="PS00372">
    <property type="entry name" value="PTS_EIIA_TYPE_2_HIS"/>
    <property type="match status" value="1"/>
</dbReference>
<evidence type="ECO:0000313" key="2">
    <source>
        <dbReference type="EMBL" id="KEO61088.1"/>
    </source>
</evidence>
<organism evidence="2 3">
    <name type="scientific">Thioclava indica</name>
    <dbReference type="NCBI Taxonomy" id="1353528"/>
    <lineage>
        <taxon>Bacteria</taxon>
        <taxon>Pseudomonadati</taxon>
        <taxon>Pseudomonadota</taxon>
        <taxon>Alphaproteobacteria</taxon>
        <taxon>Rhodobacterales</taxon>
        <taxon>Paracoccaceae</taxon>
        <taxon>Thioclava</taxon>
    </lineage>
</organism>